<accession>A0AAE1TX49</accession>
<evidence type="ECO:0000256" key="1">
    <source>
        <dbReference type="SAM" id="MobiDB-lite"/>
    </source>
</evidence>
<feature type="region of interest" description="Disordered" evidence="1">
    <location>
        <begin position="27"/>
        <end position="71"/>
    </location>
</feature>
<sequence length="117" mass="12105">MASVDMKCEPRVRVSVRVGAPVPGGRGSPGLCAARVTPQPPSTGVPQALQGHSRAGARLHPPGARLGSSVGEPGGAVIDPPCWPAGRLCALPPSRLLYDVTFTTLSLSQHIHITHLH</sequence>
<proteinExistence type="predicted"/>
<comment type="caution">
    <text evidence="2">The sequence shown here is derived from an EMBL/GenBank/DDBJ whole genome shotgun (WGS) entry which is preliminary data.</text>
</comment>
<keyword evidence="3" id="KW-1185">Reference proteome</keyword>
<reference evidence="2" key="1">
    <citation type="submission" date="2023-11" db="EMBL/GenBank/DDBJ databases">
        <title>Genome assemblies of two species of porcelain crab, Petrolisthes cinctipes and Petrolisthes manimaculis (Anomura: Porcellanidae).</title>
        <authorList>
            <person name="Angst P."/>
        </authorList>
    </citation>
    <scope>NUCLEOTIDE SEQUENCE</scope>
    <source>
        <strain evidence="2">PB745_02</strain>
        <tissue evidence="2">Gill</tissue>
    </source>
</reference>
<gene>
    <name evidence="2" type="ORF">Pmani_029296</name>
</gene>
<evidence type="ECO:0000313" key="2">
    <source>
        <dbReference type="EMBL" id="KAK4298340.1"/>
    </source>
</evidence>
<name>A0AAE1TX49_9EUCA</name>
<dbReference type="AlphaFoldDB" id="A0AAE1TX49"/>
<organism evidence="2 3">
    <name type="scientific">Petrolisthes manimaculis</name>
    <dbReference type="NCBI Taxonomy" id="1843537"/>
    <lineage>
        <taxon>Eukaryota</taxon>
        <taxon>Metazoa</taxon>
        <taxon>Ecdysozoa</taxon>
        <taxon>Arthropoda</taxon>
        <taxon>Crustacea</taxon>
        <taxon>Multicrustacea</taxon>
        <taxon>Malacostraca</taxon>
        <taxon>Eumalacostraca</taxon>
        <taxon>Eucarida</taxon>
        <taxon>Decapoda</taxon>
        <taxon>Pleocyemata</taxon>
        <taxon>Anomura</taxon>
        <taxon>Galatheoidea</taxon>
        <taxon>Porcellanidae</taxon>
        <taxon>Petrolisthes</taxon>
    </lineage>
</organism>
<dbReference type="Proteomes" id="UP001292094">
    <property type="component" value="Unassembled WGS sequence"/>
</dbReference>
<evidence type="ECO:0000313" key="3">
    <source>
        <dbReference type="Proteomes" id="UP001292094"/>
    </source>
</evidence>
<protein>
    <submittedName>
        <fullName evidence="2">Uncharacterized protein</fullName>
    </submittedName>
</protein>
<dbReference type="EMBL" id="JAWZYT010003452">
    <property type="protein sequence ID" value="KAK4298340.1"/>
    <property type="molecule type" value="Genomic_DNA"/>
</dbReference>